<feature type="region of interest" description="Disordered" evidence="1">
    <location>
        <begin position="33"/>
        <end position="61"/>
    </location>
</feature>
<keyword evidence="3" id="KW-1185">Reference proteome</keyword>
<protein>
    <submittedName>
        <fullName evidence="2">Uncharacterized protein</fullName>
    </submittedName>
</protein>
<proteinExistence type="predicted"/>
<sequence length="158" mass="18692">MRGRGRFFFQGRKFQKKFEDAQQALIPVQRVKEKVKEKEKETEKEKEKETEKETKPEEVKPPNKFLRMILTSQEMIAQIIIKARTRLQTMAGKDFTTIYLPLKKDYFDWALQKSEDLQIALLDYPAVRLAARHMKPYRVQTQAETDPKTRGREVGTQT</sequence>
<feature type="compositionally biased region" description="Basic and acidic residues" evidence="1">
    <location>
        <begin position="145"/>
        <end position="158"/>
    </location>
</feature>
<evidence type="ECO:0000313" key="2">
    <source>
        <dbReference type="EMBL" id="RMB97787.1"/>
    </source>
</evidence>
<feature type="region of interest" description="Disordered" evidence="1">
    <location>
        <begin position="139"/>
        <end position="158"/>
    </location>
</feature>
<comment type="caution">
    <text evidence="2">The sequence shown here is derived from an EMBL/GenBank/DDBJ whole genome shotgun (WGS) entry which is preliminary data.</text>
</comment>
<dbReference type="EMBL" id="QRBI01000156">
    <property type="protein sequence ID" value="RMB97787.1"/>
    <property type="molecule type" value="Genomic_DNA"/>
</dbReference>
<accession>A0A3M0J9D0</accession>
<organism evidence="2 3">
    <name type="scientific">Hirundo rustica rustica</name>
    <dbReference type="NCBI Taxonomy" id="333673"/>
    <lineage>
        <taxon>Eukaryota</taxon>
        <taxon>Metazoa</taxon>
        <taxon>Chordata</taxon>
        <taxon>Craniata</taxon>
        <taxon>Vertebrata</taxon>
        <taxon>Euteleostomi</taxon>
        <taxon>Archelosauria</taxon>
        <taxon>Archosauria</taxon>
        <taxon>Dinosauria</taxon>
        <taxon>Saurischia</taxon>
        <taxon>Theropoda</taxon>
        <taxon>Coelurosauria</taxon>
        <taxon>Aves</taxon>
        <taxon>Neognathae</taxon>
        <taxon>Neoaves</taxon>
        <taxon>Telluraves</taxon>
        <taxon>Australaves</taxon>
        <taxon>Passeriformes</taxon>
        <taxon>Sylvioidea</taxon>
        <taxon>Hirundinidae</taxon>
        <taxon>Hirundo</taxon>
    </lineage>
</organism>
<dbReference type="Proteomes" id="UP000269221">
    <property type="component" value="Unassembled WGS sequence"/>
</dbReference>
<reference evidence="2 3" key="1">
    <citation type="submission" date="2018-07" db="EMBL/GenBank/DDBJ databases">
        <title>A high quality draft genome assembly of the barn swallow (H. rustica rustica).</title>
        <authorList>
            <person name="Formenti G."/>
            <person name="Chiara M."/>
            <person name="Poveda L."/>
            <person name="Francoijs K.-J."/>
            <person name="Bonisoli-Alquati A."/>
            <person name="Canova L."/>
            <person name="Gianfranceschi L."/>
            <person name="Horner D.S."/>
            <person name="Saino N."/>
        </authorList>
    </citation>
    <scope>NUCLEOTIDE SEQUENCE [LARGE SCALE GENOMIC DNA]</scope>
    <source>
        <strain evidence="2">Chelidonia</strain>
        <tissue evidence="2">Blood</tissue>
    </source>
</reference>
<evidence type="ECO:0000313" key="3">
    <source>
        <dbReference type="Proteomes" id="UP000269221"/>
    </source>
</evidence>
<gene>
    <name evidence="2" type="ORF">DUI87_25787</name>
</gene>
<name>A0A3M0J9D0_HIRRU</name>
<dbReference type="AlphaFoldDB" id="A0A3M0J9D0"/>
<evidence type="ECO:0000256" key="1">
    <source>
        <dbReference type="SAM" id="MobiDB-lite"/>
    </source>
</evidence>